<reference evidence="6" key="1">
    <citation type="journal article" date="2020" name="Stud. Mycol.">
        <title>101 Dothideomycetes genomes: a test case for predicting lifestyles and emergence of pathogens.</title>
        <authorList>
            <person name="Haridas S."/>
            <person name="Albert R."/>
            <person name="Binder M."/>
            <person name="Bloem J."/>
            <person name="Labutti K."/>
            <person name="Salamov A."/>
            <person name="Andreopoulos B."/>
            <person name="Baker S."/>
            <person name="Barry K."/>
            <person name="Bills G."/>
            <person name="Bluhm B."/>
            <person name="Cannon C."/>
            <person name="Castanera R."/>
            <person name="Culley D."/>
            <person name="Daum C."/>
            <person name="Ezra D."/>
            <person name="Gonzalez J."/>
            <person name="Henrissat B."/>
            <person name="Kuo A."/>
            <person name="Liang C."/>
            <person name="Lipzen A."/>
            <person name="Lutzoni F."/>
            <person name="Magnuson J."/>
            <person name="Mondo S."/>
            <person name="Nolan M."/>
            <person name="Ohm R."/>
            <person name="Pangilinan J."/>
            <person name="Park H.-J."/>
            <person name="Ramirez L."/>
            <person name="Alfaro M."/>
            <person name="Sun H."/>
            <person name="Tritt A."/>
            <person name="Yoshinaga Y."/>
            <person name="Zwiers L.-H."/>
            <person name="Turgeon B."/>
            <person name="Goodwin S."/>
            <person name="Spatafora J."/>
            <person name="Crous P."/>
            <person name="Grigoriev I."/>
        </authorList>
    </citation>
    <scope>NUCLEOTIDE SEQUENCE</scope>
    <source>
        <strain evidence="6">CBS 690.94</strain>
    </source>
</reference>
<proteinExistence type="predicted"/>
<evidence type="ECO:0000313" key="7">
    <source>
        <dbReference type="Proteomes" id="UP000799764"/>
    </source>
</evidence>
<protein>
    <recommendedName>
        <fullName evidence="1">1-alkyl-2-acetylglycerophosphocholine esterase</fullName>
        <ecNumber evidence="1">3.1.1.47</ecNumber>
    </recommendedName>
</protein>
<dbReference type="GO" id="GO:0016042">
    <property type="term" value="P:lipid catabolic process"/>
    <property type="evidence" value="ECO:0007669"/>
    <property type="project" value="UniProtKB-KW"/>
</dbReference>
<evidence type="ECO:0000256" key="1">
    <source>
        <dbReference type="ARBA" id="ARBA00013201"/>
    </source>
</evidence>
<feature type="compositionally biased region" description="Basic and acidic residues" evidence="5">
    <location>
        <begin position="626"/>
        <end position="640"/>
    </location>
</feature>
<dbReference type="EC" id="3.1.1.47" evidence="1"/>
<dbReference type="PANTHER" id="PTHR10272:SF0">
    <property type="entry name" value="PLATELET-ACTIVATING FACTOR ACETYLHYDROLASE"/>
    <property type="match status" value="1"/>
</dbReference>
<dbReference type="InterPro" id="IPR029058">
    <property type="entry name" value="AB_hydrolase_fold"/>
</dbReference>
<feature type="compositionally biased region" description="Polar residues" evidence="5">
    <location>
        <begin position="1"/>
        <end position="11"/>
    </location>
</feature>
<feature type="region of interest" description="Disordered" evidence="5">
    <location>
        <begin position="1"/>
        <end position="53"/>
    </location>
</feature>
<feature type="compositionally biased region" description="Basic and acidic residues" evidence="5">
    <location>
        <begin position="13"/>
        <end position="23"/>
    </location>
</feature>
<dbReference type="Proteomes" id="UP000799764">
    <property type="component" value="Unassembled WGS sequence"/>
</dbReference>
<evidence type="ECO:0000256" key="4">
    <source>
        <dbReference type="ARBA" id="ARBA00023098"/>
    </source>
</evidence>
<name>A0A9P4PUM5_9PLEO</name>
<keyword evidence="2" id="KW-0378">Hydrolase</keyword>
<evidence type="ECO:0000256" key="5">
    <source>
        <dbReference type="SAM" id="MobiDB-lite"/>
    </source>
</evidence>
<organism evidence="6 7">
    <name type="scientific">Karstenula rhodostoma CBS 690.94</name>
    <dbReference type="NCBI Taxonomy" id="1392251"/>
    <lineage>
        <taxon>Eukaryota</taxon>
        <taxon>Fungi</taxon>
        <taxon>Dikarya</taxon>
        <taxon>Ascomycota</taxon>
        <taxon>Pezizomycotina</taxon>
        <taxon>Dothideomycetes</taxon>
        <taxon>Pleosporomycetidae</taxon>
        <taxon>Pleosporales</taxon>
        <taxon>Massarineae</taxon>
        <taxon>Didymosphaeriaceae</taxon>
        <taxon>Karstenula</taxon>
    </lineage>
</organism>
<evidence type="ECO:0000256" key="3">
    <source>
        <dbReference type="ARBA" id="ARBA00022963"/>
    </source>
</evidence>
<dbReference type="EMBL" id="MU001493">
    <property type="protein sequence ID" value="KAF2450522.1"/>
    <property type="molecule type" value="Genomic_DNA"/>
</dbReference>
<dbReference type="PANTHER" id="PTHR10272">
    <property type="entry name" value="PLATELET-ACTIVATING FACTOR ACETYLHYDROLASE"/>
    <property type="match status" value="1"/>
</dbReference>
<feature type="compositionally biased region" description="Basic and acidic residues" evidence="5">
    <location>
        <begin position="651"/>
        <end position="663"/>
    </location>
</feature>
<evidence type="ECO:0000313" key="6">
    <source>
        <dbReference type="EMBL" id="KAF2450522.1"/>
    </source>
</evidence>
<accession>A0A9P4PUM5</accession>
<feature type="compositionally biased region" description="Basic and acidic residues" evidence="5">
    <location>
        <begin position="685"/>
        <end position="701"/>
    </location>
</feature>
<comment type="caution">
    <text evidence="6">The sequence shown here is derived from an EMBL/GenBank/DDBJ whole genome shotgun (WGS) entry which is preliminary data.</text>
</comment>
<feature type="region of interest" description="Disordered" evidence="5">
    <location>
        <begin position="245"/>
        <end position="273"/>
    </location>
</feature>
<sequence length="701" mass="78440">MSYIERQTTRITGYEREGPELGRTHSATGGTGKVPNAKKPRSRPPQSLRDKLGFLHGHLPAPSGPYSVGSMDIEVPVSSPRPISDIKRDGKHLLRLETVLFTMYYPAAFGSGMGKAPGGYKKWSRETWLARPRLETSKGYARFAGLPDWLGEAVFGATTALTKLQAFRNTPPATHWPPEGNSKRNGYRIKDYQGQPPEGASDEPKFPLLMFSHGLGGTRTCYSSMCTEFASYGFVVCAVEHRDGSGPRSIVNHTKEGEGSMGNLQKEHGMEHTDEERERGFDKIDYIFPKGNPMDTAPNNEKGVDRELRNAQIELRLCELEEAYRVLCDISEGKGEEVAKNNLKKKGHTGASSRGLEGVDWERWKNRFHVDKVSVAGHSFGAATVVEVLRNTDRFRHVQAGIIYDIWGAPIKPPADDPAHRIRVPLLGVNSEAFMYWQANFDAAMSLMHEAKDQGAPAVLCTVRGSVHINQSDFSVLYSGITSFFFKATVNPQRAIDLNIRYVSRHCRLQLKLITYVSASLEFLREVTSGAGKAIIKRCLFDEELLHTQPLEQMPDDHKPDDEWIAARLKIKHEFRTRVAASVQRKMKRQLKNGAHNAGDELWMHVKPSAEELKEWRLHTRASFGESKDDRDTAVERETVQDAEPDSDVGDSSHQDESDREPPIEAGHVPTDEAQGTWLGAHPALKQDTDSDEERHVVSER</sequence>
<keyword evidence="4" id="KW-0443">Lipid metabolism</keyword>
<keyword evidence="3" id="KW-0442">Lipid degradation</keyword>
<dbReference type="Pfam" id="PF03403">
    <property type="entry name" value="PAF-AH_p_II"/>
    <property type="match status" value="1"/>
</dbReference>
<feature type="region of interest" description="Disordered" evidence="5">
    <location>
        <begin position="624"/>
        <end position="701"/>
    </location>
</feature>
<keyword evidence="7" id="KW-1185">Reference proteome</keyword>
<dbReference type="Gene3D" id="3.40.50.1820">
    <property type="entry name" value="alpha/beta hydrolase"/>
    <property type="match status" value="1"/>
</dbReference>
<dbReference type="SUPFAM" id="SSF53474">
    <property type="entry name" value="alpha/beta-Hydrolases"/>
    <property type="match status" value="1"/>
</dbReference>
<dbReference type="OrthoDB" id="2363873at2759"/>
<feature type="region of interest" description="Disordered" evidence="5">
    <location>
        <begin position="169"/>
        <end position="203"/>
    </location>
</feature>
<evidence type="ECO:0000256" key="2">
    <source>
        <dbReference type="ARBA" id="ARBA00022801"/>
    </source>
</evidence>
<dbReference type="GO" id="GO:0003847">
    <property type="term" value="F:1-alkyl-2-acetylglycerophosphocholine esterase activity"/>
    <property type="evidence" value="ECO:0007669"/>
    <property type="project" value="UniProtKB-EC"/>
</dbReference>
<dbReference type="AlphaFoldDB" id="A0A9P4PUM5"/>
<gene>
    <name evidence="6" type="ORF">P171DRAFT_141280</name>
</gene>